<evidence type="ECO:0000313" key="2">
    <source>
        <dbReference type="EMBL" id="SFL60104.1"/>
    </source>
</evidence>
<evidence type="ECO:0000259" key="1">
    <source>
        <dbReference type="SMART" id="SM00842"/>
    </source>
</evidence>
<dbReference type="InterPro" id="IPR043129">
    <property type="entry name" value="ATPase_NBD"/>
</dbReference>
<reference evidence="3" key="1">
    <citation type="submission" date="2016-10" db="EMBL/GenBank/DDBJ databases">
        <authorList>
            <person name="Varghese N."/>
            <person name="Submissions S."/>
        </authorList>
    </citation>
    <scope>NUCLEOTIDE SEQUENCE [LARGE SCALE GENOMIC DNA]</scope>
    <source>
        <strain evidence="3">DSM 13327</strain>
    </source>
</reference>
<dbReference type="STRING" id="1123291.SAMN04490355_101081"/>
<dbReference type="Proteomes" id="UP000199520">
    <property type="component" value="Unassembled WGS sequence"/>
</dbReference>
<dbReference type="OrthoDB" id="9768127at2"/>
<dbReference type="SUPFAM" id="SSF53067">
    <property type="entry name" value="Actin-like ATPase domain"/>
    <property type="match status" value="2"/>
</dbReference>
<dbReference type="GO" id="GO:0051301">
    <property type="term" value="P:cell division"/>
    <property type="evidence" value="ECO:0007669"/>
    <property type="project" value="UniProtKB-KW"/>
</dbReference>
<sequence length="710" mass="76550">MEKNLLFALDIGTRSVVGLVGEKVDNSIQIIASHRQEHRTRAMMDGQIHDVPQVAAIIAEVKNALETSYGPLKKVSVAAAGRALCTIQSKAEIEMSDRGVLTASDEHALELAAIQSAQHKLATSNTISDPASYYCVGYSVVSFILDKTPLKTLVGQRGRKATVDLIATFLPRQVIDSLQSAITSVNLEIATLTLEPIAAINVLIPQTMRHLNLVLVDIGAGTSDVAITKDGSIIAYGMVPCAGDKITEAISQQYLLDFNVAEKVKRQLTGNELSTITLTDVLGLPQEIAVSEIIKNIQPHVAELAQLIAEQIVSLNVTAPQAALLVGGGSLTPMISEALAQCLDMPAPRVAVRRPDIIEGISQIPADLCTPDAVTPLGILKLSASRTLNFMNVTLNEQPLHLFNLGHLTVADALLAAGIDTRSLHGKPGLGITININSQTNFFPGTHGTPSLIELNGQKAALSELLQEDDIIKVTKGTSGTMPSLCLSDIFDILPSYLISINEKPYEISPIITINDELAKPDAVLADRDQVLYRIPSTLEEVLGATGNTMEVPPYHYIINGSDREYSVWRKYTINGNTATATSPVSVNDQIMISPLCEPTLGELLGLNNDEEHFITVLFNKVKCSIPLRRYTIIMNDKVAQITDIALNESIIHFSSTEQEHPMISDVLLAANFNPKTIPSGSIVKVLLNNQPTEYTSLVKNGDEITLVVS</sequence>
<dbReference type="RefSeq" id="WP_090934490.1">
    <property type="nucleotide sequence ID" value="NZ_FOTS01000010.1"/>
</dbReference>
<dbReference type="Gene3D" id="3.30.420.40">
    <property type="match status" value="2"/>
</dbReference>
<feature type="domain" description="SHS2" evidence="1">
    <location>
        <begin position="6"/>
        <end position="203"/>
    </location>
</feature>
<keyword evidence="2" id="KW-0131">Cell cycle</keyword>
<dbReference type="Pfam" id="PF14450">
    <property type="entry name" value="FtsA"/>
    <property type="match status" value="1"/>
</dbReference>
<gene>
    <name evidence="2" type="ORF">SAMN04490355_101081</name>
</gene>
<dbReference type="CDD" id="cd24004">
    <property type="entry name" value="ASKHA_NBD_PilM-like"/>
    <property type="match status" value="1"/>
</dbReference>
<dbReference type="PANTHER" id="PTHR32432">
    <property type="entry name" value="CELL DIVISION PROTEIN FTSA-RELATED"/>
    <property type="match status" value="1"/>
</dbReference>
<organism evidence="2 3">
    <name type="scientific">Pelosinus propionicus DSM 13327</name>
    <dbReference type="NCBI Taxonomy" id="1123291"/>
    <lineage>
        <taxon>Bacteria</taxon>
        <taxon>Bacillati</taxon>
        <taxon>Bacillota</taxon>
        <taxon>Negativicutes</taxon>
        <taxon>Selenomonadales</taxon>
        <taxon>Sporomusaceae</taxon>
        <taxon>Pelosinus</taxon>
    </lineage>
</organism>
<proteinExistence type="predicted"/>
<dbReference type="PANTHER" id="PTHR32432:SF3">
    <property type="entry name" value="ETHANOLAMINE UTILIZATION PROTEIN EUTJ"/>
    <property type="match status" value="1"/>
</dbReference>
<protein>
    <submittedName>
        <fullName evidence="2">Cell division protein FtsA</fullName>
    </submittedName>
</protein>
<dbReference type="InterPro" id="IPR050696">
    <property type="entry name" value="FtsA/MreB"/>
</dbReference>
<accession>A0A1I4J0M3</accession>
<keyword evidence="3" id="KW-1185">Reference proteome</keyword>
<name>A0A1I4J0M3_9FIRM</name>
<evidence type="ECO:0000313" key="3">
    <source>
        <dbReference type="Proteomes" id="UP000199520"/>
    </source>
</evidence>
<dbReference type="InterPro" id="IPR003494">
    <property type="entry name" value="SHS2_FtsA"/>
</dbReference>
<keyword evidence="2" id="KW-0132">Cell division</keyword>
<dbReference type="AlphaFoldDB" id="A0A1I4J0M3"/>
<dbReference type="SMART" id="SM00842">
    <property type="entry name" value="FtsA"/>
    <property type="match status" value="1"/>
</dbReference>
<dbReference type="EMBL" id="FOTS01000010">
    <property type="protein sequence ID" value="SFL60104.1"/>
    <property type="molecule type" value="Genomic_DNA"/>
</dbReference>